<keyword evidence="1" id="KW-0472">Membrane</keyword>
<organism evidence="2 3">
    <name type="scientific">Silvibacterium dinghuense</name>
    <dbReference type="NCBI Taxonomy" id="1560006"/>
    <lineage>
        <taxon>Bacteria</taxon>
        <taxon>Pseudomonadati</taxon>
        <taxon>Acidobacteriota</taxon>
        <taxon>Terriglobia</taxon>
        <taxon>Terriglobales</taxon>
        <taxon>Acidobacteriaceae</taxon>
        <taxon>Silvibacterium</taxon>
    </lineage>
</organism>
<reference evidence="2 3" key="1">
    <citation type="journal article" date="2016" name="Int. J. Syst. Evol. Microbiol.">
        <title>Acidipila dinghuensis sp. nov., an acidobacterium isolated from forest soil.</title>
        <authorList>
            <person name="Jiang Y.W."/>
            <person name="Wang J."/>
            <person name="Chen M.H."/>
            <person name="Lv Y.Y."/>
            <person name="Qiu L.H."/>
        </authorList>
    </citation>
    <scope>NUCLEOTIDE SEQUENCE [LARGE SCALE GENOMIC DNA]</scope>
    <source>
        <strain evidence="2 3">DHOF10</strain>
    </source>
</reference>
<feature type="transmembrane region" description="Helical" evidence="1">
    <location>
        <begin position="439"/>
        <end position="461"/>
    </location>
</feature>
<feature type="transmembrane region" description="Helical" evidence="1">
    <location>
        <begin position="32"/>
        <end position="51"/>
    </location>
</feature>
<comment type="caution">
    <text evidence="2">The sequence shown here is derived from an EMBL/GenBank/DDBJ whole genome shotgun (WGS) entry which is preliminary data.</text>
</comment>
<gene>
    <name evidence="2" type="ORF">ESZ00_01390</name>
</gene>
<keyword evidence="3" id="KW-1185">Reference proteome</keyword>
<sequence length="559" mass="60878">MQRLFGVLVRHFLERLWNNELASASGDAKLRMVQAACAAGLPGFVMALYLYPVYHPPRGHRAYWSQVGDHWFYVVYSFVAMGLMTLFAWDFFFPDHLDVYALGSLPVRGGLLFRARIAAIAVFLGAALFDANFLASLVLPEATDPPHLGRFLLAHLLSVAISGAFAALLVLAMQGLLLAMLGGRMYARLALAMQAVLGTGLFTLLLTAPAVSDALKGVLTERVMWAGWMPPMWFLGLYQRLMEGNGAAPVYGQLAVRGCVGTVLVMVVAAAVYPLAYRRRVRELAEGSGVRSARRRGGSLQVVQLLPRPVARGIWGFVSQTLARVPRYRTYLAMYGGLGLALLAGCAVRFAVKADGVQVLLSPEGLRAAVIVASFWVAAGLRALFLAPGDRRPGWAFRVLGRPQWAMLEPARQWALTATMAASMAVAAAALLGDVGLRSLAGIVSQAVMAVGLSLLLADSFWFGMRTLPFQNSAAPPPTRIAWVIALYMGLLPALVAASLAIEDWMGTGWARIVTVAVAFAFVHTVMRRLDRRRFDAWMREPEIDEDAEAFPQRLGLRY</sequence>
<protein>
    <submittedName>
        <fullName evidence="2">Uncharacterized protein</fullName>
    </submittedName>
</protein>
<keyword evidence="1" id="KW-0812">Transmembrane</keyword>
<accession>A0A4Q1SHH8</accession>
<feature type="transmembrane region" description="Helical" evidence="1">
    <location>
        <begin position="151"/>
        <end position="177"/>
    </location>
</feature>
<feature type="transmembrane region" description="Helical" evidence="1">
    <location>
        <begin position="113"/>
        <end position="139"/>
    </location>
</feature>
<feature type="transmembrane region" description="Helical" evidence="1">
    <location>
        <begin position="364"/>
        <end position="385"/>
    </location>
</feature>
<dbReference type="AlphaFoldDB" id="A0A4Q1SHH8"/>
<feature type="transmembrane region" description="Helical" evidence="1">
    <location>
        <begin position="332"/>
        <end position="352"/>
    </location>
</feature>
<proteinExistence type="predicted"/>
<feature type="transmembrane region" description="Helical" evidence="1">
    <location>
        <begin position="508"/>
        <end position="527"/>
    </location>
</feature>
<feature type="transmembrane region" description="Helical" evidence="1">
    <location>
        <begin position="71"/>
        <end position="93"/>
    </location>
</feature>
<keyword evidence="1" id="KW-1133">Transmembrane helix</keyword>
<feature type="transmembrane region" description="Helical" evidence="1">
    <location>
        <begin position="189"/>
        <end position="211"/>
    </location>
</feature>
<dbReference type="OrthoDB" id="105452at2"/>
<feature type="transmembrane region" description="Helical" evidence="1">
    <location>
        <begin position="254"/>
        <end position="276"/>
    </location>
</feature>
<feature type="transmembrane region" description="Helical" evidence="1">
    <location>
        <begin position="414"/>
        <end position="433"/>
    </location>
</feature>
<feature type="transmembrane region" description="Helical" evidence="1">
    <location>
        <begin position="481"/>
        <end position="502"/>
    </location>
</feature>
<evidence type="ECO:0000313" key="3">
    <source>
        <dbReference type="Proteomes" id="UP000290253"/>
    </source>
</evidence>
<evidence type="ECO:0000256" key="1">
    <source>
        <dbReference type="SAM" id="Phobius"/>
    </source>
</evidence>
<dbReference type="EMBL" id="SDMK01000001">
    <property type="protein sequence ID" value="RXS96630.1"/>
    <property type="molecule type" value="Genomic_DNA"/>
</dbReference>
<dbReference type="Proteomes" id="UP000290253">
    <property type="component" value="Unassembled WGS sequence"/>
</dbReference>
<name>A0A4Q1SHH8_9BACT</name>
<dbReference type="RefSeq" id="WP_129206380.1">
    <property type="nucleotide sequence ID" value="NZ_BMGU01000001.1"/>
</dbReference>
<feature type="transmembrane region" description="Helical" evidence="1">
    <location>
        <begin position="223"/>
        <end position="242"/>
    </location>
</feature>
<evidence type="ECO:0000313" key="2">
    <source>
        <dbReference type="EMBL" id="RXS96630.1"/>
    </source>
</evidence>